<feature type="compositionally biased region" description="Basic and acidic residues" evidence="10">
    <location>
        <begin position="339"/>
        <end position="356"/>
    </location>
</feature>
<evidence type="ECO:0000313" key="15">
    <source>
        <dbReference type="Proteomes" id="UP000031443"/>
    </source>
</evidence>
<reference evidence="15" key="1">
    <citation type="journal article" date="2013" name="Nat. Genet.">
        <title>The draft genomes of soft-shell turtle and green sea turtle yield insights into the development and evolution of the turtle-specific body plan.</title>
        <authorList>
            <person name="Wang Z."/>
            <person name="Pascual-Anaya J."/>
            <person name="Zadissa A."/>
            <person name="Li W."/>
            <person name="Niimura Y."/>
            <person name="Huang Z."/>
            <person name="Li C."/>
            <person name="White S."/>
            <person name="Xiong Z."/>
            <person name="Fang D."/>
            <person name="Wang B."/>
            <person name="Ming Y."/>
            <person name="Chen Y."/>
            <person name="Zheng Y."/>
            <person name="Kuraku S."/>
            <person name="Pignatelli M."/>
            <person name="Herrero J."/>
            <person name="Beal K."/>
            <person name="Nozawa M."/>
            <person name="Li Q."/>
            <person name="Wang J."/>
            <person name="Zhang H."/>
            <person name="Yu L."/>
            <person name="Shigenobu S."/>
            <person name="Wang J."/>
            <person name="Liu J."/>
            <person name="Flicek P."/>
            <person name="Searle S."/>
            <person name="Wang J."/>
            <person name="Kuratani S."/>
            <person name="Yin Y."/>
            <person name="Aken B."/>
            <person name="Zhang G."/>
            <person name="Irie N."/>
        </authorList>
    </citation>
    <scope>NUCLEOTIDE SEQUENCE [LARGE SCALE GENOMIC DNA]</scope>
</reference>
<keyword evidence="6" id="KW-0165">Cleavage on pair of basic residues</keyword>
<comment type="subcellular location">
    <subcellularLocation>
        <location evidence="3">Secreted</location>
    </subcellularLocation>
</comment>
<feature type="compositionally biased region" description="Basic and acidic residues" evidence="10">
    <location>
        <begin position="426"/>
        <end position="435"/>
    </location>
</feature>
<evidence type="ECO:0000313" key="14">
    <source>
        <dbReference type="EMBL" id="EMP29084.1"/>
    </source>
</evidence>
<evidence type="ECO:0000256" key="5">
    <source>
        <dbReference type="ARBA" id="ARBA00022525"/>
    </source>
</evidence>
<dbReference type="GO" id="GO:0001664">
    <property type="term" value="F:G protein-coupled receptor binding"/>
    <property type="evidence" value="ECO:0007669"/>
    <property type="project" value="TreeGrafter"/>
</dbReference>
<gene>
    <name evidence="14" type="ORF">UY3_13816</name>
</gene>
<evidence type="ECO:0000256" key="9">
    <source>
        <dbReference type="ARBA" id="ARBA00023205"/>
    </source>
</evidence>
<feature type="domain" description="Pro-opiomelanocortin/corticotropin ACTH central region" evidence="11">
    <location>
        <begin position="296"/>
        <end position="327"/>
    </location>
</feature>
<dbReference type="SMART" id="SM01365">
    <property type="entry name" value="Op_neuropeptide"/>
    <property type="match status" value="1"/>
</dbReference>
<evidence type="ECO:0000256" key="4">
    <source>
        <dbReference type="ARBA" id="ARBA00005832"/>
    </source>
</evidence>
<feature type="region of interest" description="Disordered" evidence="10">
    <location>
        <begin position="411"/>
        <end position="441"/>
    </location>
</feature>
<dbReference type="Pfam" id="PF00976">
    <property type="entry name" value="ACTH_domain"/>
    <property type="match status" value="3"/>
</dbReference>
<evidence type="ECO:0000259" key="13">
    <source>
        <dbReference type="SMART" id="SM01365"/>
    </source>
</evidence>
<proteinExistence type="inferred from homology"/>
<dbReference type="InterPro" id="IPR013532">
    <property type="entry name" value="Opioid_neuropept"/>
</dbReference>
<dbReference type="SMART" id="SM01363">
    <property type="entry name" value="ACTH_domain"/>
    <property type="match status" value="3"/>
</dbReference>
<feature type="compositionally biased region" description="Acidic residues" evidence="10">
    <location>
        <begin position="411"/>
        <end position="425"/>
    </location>
</feature>
<keyword evidence="9" id="KW-0257">Endorphin</keyword>
<dbReference type="InterPro" id="IPR050878">
    <property type="entry name" value="POMC-derived_peptides"/>
</dbReference>
<organism evidence="14 15">
    <name type="scientific">Chelonia mydas</name>
    <name type="common">Green sea-turtle</name>
    <name type="synonym">Chelonia agassizi</name>
    <dbReference type="NCBI Taxonomy" id="8469"/>
    <lineage>
        <taxon>Eukaryota</taxon>
        <taxon>Metazoa</taxon>
        <taxon>Chordata</taxon>
        <taxon>Craniata</taxon>
        <taxon>Vertebrata</taxon>
        <taxon>Euteleostomi</taxon>
        <taxon>Archelosauria</taxon>
        <taxon>Testudinata</taxon>
        <taxon>Testudines</taxon>
        <taxon>Cryptodira</taxon>
        <taxon>Durocryptodira</taxon>
        <taxon>Americhelydia</taxon>
        <taxon>Chelonioidea</taxon>
        <taxon>Cheloniidae</taxon>
        <taxon>Chelonia</taxon>
    </lineage>
</organism>
<dbReference type="Proteomes" id="UP000031443">
    <property type="component" value="Unassembled WGS sequence"/>
</dbReference>
<sequence length="480" mass="54615">MSYSSSSGRSPEVTVSLDYALEAPPGVRGCQDVAGAEVKGGKHQEVLHMSITPAQGPGVGSLLRVLLGKTSGIGAWDLHASYNMKDIGKHSKKTCDMSSLSKAGHVAMEEKPALYFQDKSMSAHTVLQLDQHSCTTAGRLPFSCCFKRSVRKVVLDETPCTKPSLWYKKSQDWSWELQSLRDRERGIRLRSQDHTPQQQIKNKLLSFSCNPAEIFQIRCDLKELAIPGSYKAIRGQTPVFPLALVFRWHISEWDQLKIDCPNCYACIKACKPDLSAESPVYPGNGHLQPLSENIRKYVMSHFRWNKFGRKNSSSVTGHKREEIPSNLLFGFFPDASPAQREDKEEERAALERQDSKRSYSMEHFRWGKPVGRKRRPIKVYPNGVEEESAESYPLEFRRDLSMELDYPEFESLESPASEEEMVSEEEEKKDGESYKMHHFRWNTPPKDKRYGGFMTSENSQTPLMTLFKNAIIKNAYKKGQ</sequence>
<dbReference type="GO" id="GO:0030141">
    <property type="term" value="C:secretory granule"/>
    <property type="evidence" value="ECO:0007669"/>
    <property type="project" value="TreeGrafter"/>
</dbReference>
<evidence type="ECO:0000256" key="3">
    <source>
        <dbReference type="ARBA" id="ARBA00004613"/>
    </source>
</evidence>
<dbReference type="eggNOG" id="ENOG502RZNY">
    <property type="taxonomic scope" value="Eukaryota"/>
</dbReference>
<protein>
    <submittedName>
        <fullName evidence="14">Pro-opiomelanocortin A</fullName>
    </submittedName>
</protein>
<dbReference type="AlphaFoldDB" id="M7AWG0"/>
<evidence type="ECO:0000256" key="8">
    <source>
        <dbReference type="ARBA" id="ARBA00022729"/>
    </source>
</evidence>
<evidence type="ECO:0000259" key="12">
    <source>
        <dbReference type="SMART" id="SM01364"/>
    </source>
</evidence>
<dbReference type="Pfam" id="PF08035">
    <property type="entry name" value="Op_neuropeptide"/>
    <property type="match status" value="1"/>
</dbReference>
<feature type="domain" description="Pro-opiomelanocortin/corticotropin ACTH central region" evidence="11">
    <location>
        <begin position="433"/>
        <end position="471"/>
    </location>
</feature>
<name>M7AWG0_CHEMY</name>
<keyword evidence="7" id="KW-0372">Hormone</keyword>
<comment type="function">
    <text evidence="2">Endogenous opiate.</text>
</comment>
<keyword evidence="5" id="KW-0964">Secreted</keyword>
<dbReference type="GO" id="GO:0007218">
    <property type="term" value="P:neuropeptide signaling pathway"/>
    <property type="evidence" value="ECO:0007669"/>
    <property type="project" value="UniProtKB-KW"/>
</dbReference>
<dbReference type="SMART" id="SM01364">
    <property type="entry name" value="NPP"/>
    <property type="match status" value="1"/>
</dbReference>
<dbReference type="PANTHER" id="PTHR11416:SF7">
    <property type="entry name" value="PRO-OPIOMELANOCORTIN"/>
    <property type="match status" value="1"/>
</dbReference>
<dbReference type="PRINTS" id="PR00383">
    <property type="entry name" value="MELANOCORTIN"/>
</dbReference>
<accession>M7AWG0</accession>
<evidence type="ECO:0000256" key="7">
    <source>
        <dbReference type="ARBA" id="ARBA00022702"/>
    </source>
</evidence>
<comment type="function">
    <text evidence="1">Stimulates the adrenal glands to release cortisol.</text>
</comment>
<dbReference type="GO" id="GO:2000852">
    <property type="term" value="P:regulation of corticosterone secretion"/>
    <property type="evidence" value="ECO:0007669"/>
    <property type="project" value="TreeGrafter"/>
</dbReference>
<evidence type="ECO:0000256" key="1">
    <source>
        <dbReference type="ARBA" id="ARBA00002965"/>
    </source>
</evidence>
<evidence type="ECO:0000259" key="11">
    <source>
        <dbReference type="SMART" id="SM01363"/>
    </source>
</evidence>
<evidence type="ECO:0000256" key="6">
    <source>
        <dbReference type="ARBA" id="ARBA00022685"/>
    </source>
</evidence>
<evidence type="ECO:0000256" key="2">
    <source>
        <dbReference type="ARBA" id="ARBA00003192"/>
    </source>
</evidence>
<keyword evidence="15" id="KW-1185">Reference proteome</keyword>
<dbReference type="InterPro" id="IPR001941">
    <property type="entry name" value="PMOC"/>
</dbReference>
<keyword evidence="8" id="KW-0732">Signal</keyword>
<comment type="similarity">
    <text evidence="4">Belongs to the POMC family.</text>
</comment>
<feature type="domain" description="Pro-opiomelanocortin N-terminal" evidence="12">
    <location>
        <begin position="248"/>
        <end position="291"/>
    </location>
</feature>
<evidence type="ECO:0000256" key="10">
    <source>
        <dbReference type="SAM" id="MobiDB-lite"/>
    </source>
</evidence>
<dbReference type="EMBL" id="KB559235">
    <property type="protein sequence ID" value="EMP29084.1"/>
    <property type="molecule type" value="Genomic_DNA"/>
</dbReference>
<feature type="domain" description="Opiodes neuropeptide" evidence="13">
    <location>
        <begin position="450"/>
        <end position="478"/>
    </location>
</feature>
<dbReference type="PANTHER" id="PTHR11416">
    <property type="entry name" value="PRO-OPIOMELANOCORTIN"/>
    <property type="match status" value="1"/>
</dbReference>
<dbReference type="InterPro" id="IPR013593">
    <property type="entry name" value="Melanocortin_N"/>
</dbReference>
<dbReference type="Pfam" id="PF08384">
    <property type="entry name" value="NPP"/>
    <property type="match status" value="1"/>
</dbReference>
<dbReference type="InterPro" id="IPR013531">
    <property type="entry name" value="Mcrtin_ACTH_cent"/>
</dbReference>
<feature type="domain" description="Pro-opiomelanocortin/corticotropin ACTH central region" evidence="11">
    <location>
        <begin position="358"/>
        <end position="396"/>
    </location>
</feature>
<dbReference type="GO" id="GO:0005179">
    <property type="term" value="F:hormone activity"/>
    <property type="evidence" value="ECO:0007669"/>
    <property type="project" value="UniProtKB-KW"/>
</dbReference>
<feature type="region of interest" description="Disordered" evidence="10">
    <location>
        <begin position="337"/>
        <end position="356"/>
    </location>
</feature>
<dbReference type="STRING" id="8469.M7AWG0"/>
<dbReference type="GO" id="GO:0005615">
    <property type="term" value="C:extracellular space"/>
    <property type="evidence" value="ECO:0007669"/>
    <property type="project" value="TreeGrafter"/>
</dbReference>